<feature type="compositionally biased region" description="Low complexity" evidence="2">
    <location>
        <begin position="1107"/>
        <end position="1118"/>
    </location>
</feature>
<feature type="region of interest" description="Disordered" evidence="2">
    <location>
        <begin position="1236"/>
        <end position="1255"/>
    </location>
</feature>
<sequence>MNELNSAHLSSITFINSNGVIITTEIKEANRRTQGNLINDNEGNYTFCEKDLEHIKNLVLTLKPFHKEYEDNILFRIKKRKDKYRCEWVLLLKTVREDLIKKKNGTFIDINVKSDLGQVCEQPGHVHEPKWVHAKEDEVEEKTFACTDIKDIMLKYVYCVTYFDNYIIKLRNEIGILYNSDNDNFLSQLIKINNHFTKKTRKEYDEFVLTNRHTEGDGKLIHHGDAKVGLLNSDFSGIGSGICGGNILSNEKLNNIRSCGDNLRSCDHCDGASNADVTRTSCDNTGLELRQKICAKKSASKYNLHKVLSTCSNVNSNVSTCISARPNVLPSVNSSLNSSVTGSLNDDRNADSMANSGDDSSAHSNTYASAHASVEANVDVTPNYNYNYNNEYALCSSPRMENTPRARNDEIAIKNCDGEEERNLSFFKKLLYNKFGFEKSSKSKEKNKNANSHNLSVEKENDNYSLERVRDEIRELAEPSLAVHGEGSRSADISGHDRGYRLEEEDYHKRDDNPEKEQIDNSKSRSNNSNDWHGGKDESSAPVMKQKGNGDCGATNVQSSVERSTKILKKNNKGNNIPVNVDNLRRVLANFLKENGMNRKMNGEKAGKNRNSTERHHDVQHSNNRSSVFHENVHMLNEISTDALLNIFNRLNCSAVKDDFLPQENEHPGIPSSSSFQRFVEDSAEMHKKSAHRSGSRNDITINENSIGSGSAAHQENNRTPEGGEPSADLEEEANIELIKLILKEHKKNICSRGGGGSSTERNKNMLRKHLPLNVHRKDCIDERFKEGHSKENLYMGDNLRNDRTRNDKRFHFHHHCHHRDESFEEGNGRLPNVEVSEEDEMKENCMNVSDHVSNKTSRRITSNVTNDKASTSCSSSATVSPNRDKVINKSKYDSPSRKRTDYNNDQADYVHYNLMNEKREPSQSTDKNRLADNSTYDRIATDVIKYMLQCNDNRRILKTCMNDNTDNTTTSNDSHEGNYGSDACPSNEYNDILRNAIADFLKNLPRSEISHLVANKGDISPKTDNAPKSGKDSWAQVRSGNEPTCSNMAHMSLNQLCELAHDQHFQSCSARNDTELRNPHCNNMENILNMIKEAMKSNRDDLGNVHSGLPHGGSSSSNKKKVEQDITRRDISPPSEGTNLAGNIDYHKKSETLPKDESKSSSMEGGERKTDHPSGIEVTKNNSSDVSNSIINSGSGIQKSCRVSSNNSALKGVHSEACEETSTKNCSNAYYSNNDTNGSSNNSQTDNFNHGNDTRNDIRQTLSLLDENMDLLYDYCLQACKNSMAHTKKGLHNETNDATVGSLEPEGNVNCANCSHHAGHAKSSNEGPGQSQINNLLSTKGSTKCDSSSHNVEEPKSEKDDPKENANYSNSCSNNSPLNNVNLNFSDNYNNAKSIVDQVNSFFHNCLCNLKRMNDMVLQNNLSSAENKNDGGRDNSDSCNNRSSDCANSSGHVNNNSDRSNNSQYDQILCHIKNNLKNRRNAKSVDELLNESLNPNEEQHQRYHEGNVEGNDRINPSALKNVQSGNLLNTIRGIDVCDRKVVEETCGSGGGKDLNSVNSLNCTKDTDSVEAFQNLDSDFSAQMNKYENNEIPSNYQQSIMKIVEDFCNRKKSNFHSFQEGGNGEKSTGEYTDEHILRAVLINMIKELCTAKGDSSLARELSTLKNTSRRSGSRGNGYSGHPRYNRGYVRHGNHGNREDHSRHSSHASCEEYNRHSDHKRHNRHNKYIRRNSHSSQASNDSNGSNNECCSVFSSSCDERKKHSSSPPKKRNTNQNNTSANATYSNCPNSMNSNINFQTSADTFNNIYNNLVIKNNINNSNNYYGNYCQNNIININNCGGNNYFYNNGKVSRSESNVLQDGHVMTDAINIQGNVKCMPKNNIDFNAPSNIIRRLQRKNISAYHMSEFKHPHSDKHSMYENNSCDDSMPGGGCTIGRSAVDVSANDASVNDGSANDDSANDDGANNHSANNNSANDDSTNDASVNDDSSSHVSANDVNADRRISDSCSGDMPHDDELNMDERNIDKPNLFDGNLHGENIFDENIGSTNIGDVNLDVDNMYSDNMYSENVCGGDLYTEELYGDNLCNADIHSGNSYSGNIYRDNMCSGNMCSDNMNHSDNSDDTDNDDTSYDDNNNNTTSDVQEEEETMLVQGENILMQKEREEEEEAQKNEVLSNLNAEHANFNQLRIVEMDNWGSNMNGGNIYDDDDFSQVEEMDVSENESVNDEQYNAVADMIHPTFDYNIGNFDYSDSNGNWGNNELDECGTKFEYQLDDNFQGPRFGEDETCPSNGLPKMSKKMECFDEFQIMNRDKYAFIFNSNVEDYYETVSNAPSYAHSRGVLNDGTGGIYNVPDELDAEMKEENYISLRDTLWEKKGSHIFDDPIGRNLHQMDETNSSLSMDIKNLRQGDLKKLLFHKMLYRSCLNGEEEENSDDDDDENDDDEEEESEDEEENPPQHQRMQHEEGKSESSNTHETEEKDKDPVGQDLYYNDMNTSTSGNESANPEVSGGSNVDNSSSSYISLNINFFCLFDDMYDNFFKEDFQDREKMLKILNLNKNLCYNQLLMFYKKKIFFECKNENNSNLSLDCLPMYDGSSRSLEQAKGSISSSSSNSECNILYGINSPVIICSNDQKNNTIIVDDRSSFDASHSEDSLVPTVPYNGIAHKGDADTHIQINTENKEVIQNFADPYDLSKEEYVDSPALRIKEEMFCFKKVIKQLRELQNIINNKLHEKSKSYMGEVKVEDDNLGLGATSPFRKKEELDNDEKKRTRGSIPFDAATINESNYSGVVKNEMKFADGIVQKNERGEEYYITAGFPSEKNLVPKKINGPREEQNIKNDVNFKDDRECKTTLKNKIIKPKQEKVKCDTKEELHESKRNVDMYDGYVSENSVDSDNAYELVKCVLEYDVENSKSADISSDQQRSGDYAGGSFQMNTHAPGGNAPIEFEISVDSSMEENDVMFKFIYHKINCIRNNMWSQSIDELQNKEIQETLRKCRKKGGTTCSSDGTYSDYKMMKKEKEHCGGEMIQTIPAQAQTQKTEMNSINANDIYYFNIYTNLWENIDLNVSNKLLELRQMKKRRINKYYKNNAYENTKFITFTEWSLYNLIISKIYRSFDAKKFEQYQLKFYNMGKFQYELKKRGTYNFGIKIIGDSNGKCGGVGGPPTSAKGKGHRIDEKRNNRKRRTSKFSDDDSDLNYDDDDYEEEDDDESDDSDEDYEEGSDDEEEEELMNDEEGQKKQDYKELETEEHDSNDFVFINRGTVRSRNAKDAKTGGNSTKKDGEKNFPMGAKNSRSSNGNSHNSGSRTFCKNKSKNGNRLCVSNKDYRMYNNSADRKSAKELREDKITIDTKDEMVWNKKMKNSFSRSKAKQPLEEEEENSNRRSTGMSLRRKKRNSVLSGNSTENSLIKANKRKNKKLKVSAKVDKYGEKVIDPGATRLRSGRISKGVARRGSNNGHTRNRKVQVFKKRVSRRRNFNPLVDRKPNVYYQIQLPDYASHKELIKSRNDCLPTYILQYEQLKKNECIFFNIQNHYNSFINNVYHFAISYEQSLKHNEYLNNTLNNVKARLHIKRLCLKKKVTLKDNPFEVCNTYFNDMYTYDSVNNTYVLSKTKNMRMKKLEKTINNQDYYSMYVNDYIENELLNKRKRNKKKCSENVLCDGDTTAVKKLALLRHQTEGYAGGNGSQQAGAYEEVIAYDVANQYELVNPYGSSFQNGNEIDNQREIARNDHMEGGRTSHEDSVYVARNTYHMQNVRSNENNNGDGRNDNKDNVDCMGKDHINRKKFINCINRVPQIDGGSTGHIHGEAELARGDLELCSQLKYLNYFVDNVEDDHACNNGTCKNVMSFSKRTIEEELADVDHEPEQENQHEQDVHLGETSTFKPKQNRAFPPEELSTYTNDFDDENDKTHFNKTNGHFFNYYEEKDHSNNNNKNNNDNNNDNHSDSDDRGSFFQEQENGKNKNHSENNKEFYFNSSVNHDDIIQYIDIQ</sequence>
<dbReference type="VEuPathDB" id="PlasmoDB:PCOAH_00044870"/>
<feature type="region of interest" description="Disordered" evidence="2">
    <location>
        <begin position="3854"/>
        <end position="3961"/>
    </location>
</feature>
<feature type="compositionally biased region" description="Low complexity" evidence="2">
    <location>
        <begin position="1772"/>
        <end position="1785"/>
    </location>
</feature>
<feature type="compositionally biased region" description="Low complexity" evidence="2">
    <location>
        <begin position="3287"/>
        <end position="3301"/>
    </location>
</feature>
<feature type="compositionally biased region" description="Basic and acidic residues" evidence="2">
    <location>
        <begin position="2753"/>
        <end position="2764"/>
    </location>
</feature>
<feature type="region of interest" description="Disordered" evidence="2">
    <location>
        <begin position="1943"/>
        <end position="2020"/>
    </location>
</feature>
<evidence type="ECO:0000313" key="3">
    <source>
        <dbReference type="EMBL" id="ANQ10225.1"/>
    </source>
</evidence>
<feature type="region of interest" description="Disordered" evidence="2">
    <location>
        <begin position="335"/>
        <end position="366"/>
    </location>
</feature>
<feature type="region of interest" description="Disordered" evidence="2">
    <location>
        <begin position="599"/>
        <end position="622"/>
    </location>
</feature>
<dbReference type="EMBL" id="CP016250">
    <property type="protein sequence ID" value="ANQ10225.1"/>
    <property type="molecule type" value="Genomic_DNA"/>
</dbReference>
<gene>
    <name evidence="3" type="ORF">PCOAH_00044870</name>
</gene>
<feature type="region of interest" description="Disordered" evidence="2">
    <location>
        <begin position="2114"/>
        <end position="2143"/>
    </location>
</feature>
<dbReference type="Proteomes" id="UP000092716">
    <property type="component" value="Chromosome 12"/>
</dbReference>
<evidence type="ECO:0000256" key="2">
    <source>
        <dbReference type="SAM" id="MobiDB-lite"/>
    </source>
</evidence>
<feature type="region of interest" description="Disordered" evidence="2">
    <location>
        <begin position="1321"/>
        <end position="1375"/>
    </location>
</feature>
<feature type="compositionally biased region" description="Acidic residues" evidence="2">
    <location>
        <begin position="3187"/>
        <end position="3229"/>
    </location>
</feature>
<name>A0A1B1E5F3_9APIC</name>
<feature type="compositionally biased region" description="Polar residues" evidence="2">
    <location>
        <begin position="1323"/>
        <end position="1351"/>
    </location>
</feature>
<protein>
    <submittedName>
        <fullName evidence="3">Uncharacterized protein</fullName>
    </submittedName>
</protein>
<feature type="region of interest" description="Disordered" evidence="2">
    <location>
        <begin position="1493"/>
        <end position="1519"/>
    </location>
</feature>
<feature type="compositionally biased region" description="Basic and acidic residues" evidence="2">
    <location>
        <begin position="1121"/>
        <end position="1132"/>
    </location>
</feature>
<dbReference type="GeneID" id="30911218"/>
<organism evidence="3 4">
    <name type="scientific">Plasmodium coatneyi</name>
    <dbReference type="NCBI Taxonomy" id="208452"/>
    <lineage>
        <taxon>Eukaryota</taxon>
        <taxon>Sar</taxon>
        <taxon>Alveolata</taxon>
        <taxon>Apicomplexa</taxon>
        <taxon>Aconoidasida</taxon>
        <taxon>Haemosporida</taxon>
        <taxon>Plasmodiidae</taxon>
        <taxon>Plasmodium</taxon>
    </lineage>
</organism>
<feature type="region of interest" description="Disordered" evidence="2">
    <location>
        <begin position="850"/>
        <end position="905"/>
    </location>
</feature>
<feature type="compositionally biased region" description="Acidic residues" evidence="2">
    <location>
        <begin position="2118"/>
        <end position="2128"/>
    </location>
</feature>
<feature type="compositionally biased region" description="Basic and acidic residues" evidence="2">
    <location>
        <begin position="3230"/>
        <end position="3248"/>
    </location>
</feature>
<feature type="compositionally biased region" description="Basic and acidic residues" evidence="2">
    <location>
        <begin position="2009"/>
        <end position="2020"/>
    </location>
</feature>
<feature type="compositionally biased region" description="Low complexity" evidence="2">
    <location>
        <begin position="2129"/>
        <end position="2138"/>
    </location>
</feature>
<feature type="region of interest" description="Disordered" evidence="2">
    <location>
        <begin position="3354"/>
        <end position="3411"/>
    </location>
</feature>
<feature type="region of interest" description="Disordered" evidence="2">
    <location>
        <begin position="1016"/>
        <end position="1041"/>
    </location>
</feature>
<feature type="region of interest" description="Disordered" evidence="2">
    <location>
        <begin position="1101"/>
        <end position="1188"/>
    </location>
</feature>
<feature type="compositionally biased region" description="Basic and acidic residues" evidence="2">
    <location>
        <begin position="2457"/>
        <end position="2480"/>
    </location>
</feature>
<feature type="region of interest" description="Disordered" evidence="2">
    <location>
        <begin position="3152"/>
        <end position="3317"/>
    </location>
</feature>
<feature type="compositionally biased region" description="Polar residues" evidence="2">
    <location>
        <begin position="1452"/>
        <end position="1463"/>
    </location>
</feature>
<feature type="compositionally biased region" description="Polar residues" evidence="2">
    <location>
        <begin position="3391"/>
        <end position="3400"/>
    </location>
</feature>
<feature type="region of interest" description="Disordered" evidence="2">
    <location>
        <begin position="1661"/>
        <end position="1724"/>
    </location>
</feature>
<feature type="region of interest" description="Disordered" evidence="2">
    <location>
        <begin position="682"/>
        <end position="729"/>
    </location>
</feature>
<feature type="compositionally biased region" description="Polar residues" evidence="2">
    <location>
        <begin position="697"/>
        <end position="720"/>
    </location>
</feature>
<feature type="compositionally biased region" description="Acidic residues" evidence="2">
    <location>
        <begin position="2423"/>
        <end position="2450"/>
    </location>
</feature>
<feature type="compositionally biased region" description="Polar residues" evidence="2">
    <location>
        <begin position="352"/>
        <end position="366"/>
    </location>
</feature>
<feature type="compositionally biased region" description="Basic and acidic residues" evidence="2">
    <location>
        <begin position="3262"/>
        <end position="3279"/>
    </location>
</feature>
<accession>A0A1B1E5F3</accession>
<feature type="compositionally biased region" description="Polar residues" evidence="2">
    <location>
        <begin position="2488"/>
        <end position="2501"/>
    </location>
</feature>
<feature type="compositionally biased region" description="Basic and acidic residues" evidence="2">
    <location>
        <begin position="3933"/>
        <end position="3943"/>
    </location>
</feature>
<dbReference type="KEGG" id="pcot:PCOAH_00044870"/>
<feature type="compositionally biased region" description="Low complexity" evidence="2">
    <location>
        <begin position="1438"/>
        <end position="1451"/>
    </location>
</feature>
<feature type="region of interest" description="Disordered" evidence="2">
    <location>
        <begin position="479"/>
        <end position="558"/>
    </location>
</feature>
<feature type="compositionally biased region" description="Basic and acidic residues" evidence="2">
    <location>
        <begin position="1146"/>
        <end position="1175"/>
    </location>
</feature>
<evidence type="ECO:0000256" key="1">
    <source>
        <dbReference type="SAM" id="Coils"/>
    </source>
</evidence>
<feature type="compositionally biased region" description="Low complexity" evidence="2">
    <location>
        <begin position="1366"/>
        <end position="1375"/>
    </location>
</feature>
<reference evidence="4" key="1">
    <citation type="submission" date="2016-06" db="EMBL/GenBank/DDBJ databases">
        <title>First high quality genome sequence of Plasmodium coatneyi using continuous long reads from single molecule, real-time sequencing.</title>
        <authorList>
            <person name="Chien J.-T."/>
            <person name="Pakala S.B."/>
            <person name="Geraldo J.A."/>
            <person name="Lapp S.A."/>
            <person name="Barnwell J.W."/>
            <person name="Kissinger J.C."/>
            <person name="Galinski M.R."/>
            <person name="Humphrey J.C."/>
        </authorList>
    </citation>
    <scope>NUCLEOTIDE SEQUENCE [LARGE SCALE GENOMIC DNA]</scope>
    <source>
        <strain evidence="4">Hackeri</strain>
    </source>
</reference>
<keyword evidence="1" id="KW-0175">Coiled coil</keyword>
<feature type="region of interest" description="Disordered" evidence="2">
    <location>
        <begin position="2422"/>
        <end position="2511"/>
    </location>
</feature>
<feature type="compositionally biased region" description="Basic and acidic residues" evidence="2">
    <location>
        <begin position="1695"/>
        <end position="1715"/>
    </location>
</feature>
<feature type="compositionally biased region" description="Basic and acidic residues" evidence="2">
    <location>
        <begin position="883"/>
        <end position="903"/>
    </location>
</feature>
<feature type="compositionally biased region" description="Basic and acidic residues" evidence="2">
    <location>
        <begin position="1498"/>
        <end position="1513"/>
    </location>
</feature>
<feature type="compositionally biased region" description="Basic residues" evidence="2">
    <location>
        <begin position="1761"/>
        <end position="1771"/>
    </location>
</feature>
<evidence type="ECO:0000313" key="4">
    <source>
        <dbReference type="Proteomes" id="UP000092716"/>
    </source>
</evidence>
<feature type="region of interest" description="Disordered" evidence="2">
    <location>
        <begin position="440"/>
        <end position="463"/>
    </location>
</feature>
<keyword evidence="4" id="KW-1185">Reference proteome</keyword>
<proteinExistence type="predicted"/>
<feature type="region of interest" description="Disordered" evidence="2">
    <location>
        <begin position="1425"/>
        <end position="1463"/>
    </location>
</feature>
<feature type="compositionally biased region" description="Low complexity" evidence="2">
    <location>
        <begin position="1943"/>
        <end position="1995"/>
    </location>
</feature>
<feature type="compositionally biased region" description="Basic and acidic residues" evidence="2">
    <location>
        <begin position="486"/>
        <end position="523"/>
    </location>
</feature>
<dbReference type="OrthoDB" id="385893at2759"/>
<feature type="region of interest" description="Disordered" evidence="2">
    <location>
        <begin position="2745"/>
        <end position="2765"/>
    </location>
</feature>
<feature type="compositionally biased region" description="Polar residues" evidence="2">
    <location>
        <begin position="850"/>
        <end position="869"/>
    </location>
</feature>
<dbReference type="RefSeq" id="XP_019916920.1">
    <property type="nucleotide sequence ID" value="XM_020061271.1"/>
</dbReference>
<feature type="compositionally biased region" description="Basic and acidic residues" evidence="2">
    <location>
        <begin position="3950"/>
        <end position="3961"/>
    </location>
</feature>
<feature type="compositionally biased region" description="Low complexity" evidence="2">
    <location>
        <begin position="870"/>
        <end position="881"/>
    </location>
</feature>
<feature type="compositionally biased region" description="Basic and acidic residues" evidence="2">
    <location>
        <begin position="1352"/>
        <end position="1365"/>
    </location>
</feature>
<feature type="compositionally biased region" description="Basic and acidic residues" evidence="2">
    <location>
        <begin position="601"/>
        <end position="620"/>
    </location>
</feature>
<feature type="coiled-coil region" evidence="1">
    <location>
        <begin position="2148"/>
        <end position="2177"/>
    </location>
</feature>
<feature type="compositionally biased region" description="Low complexity" evidence="2">
    <location>
        <begin position="3922"/>
        <end position="3932"/>
    </location>
</feature>
<feature type="compositionally biased region" description="Basic and acidic residues" evidence="2">
    <location>
        <begin position="1428"/>
        <end position="1437"/>
    </location>
</feature>
<feature type="compositionally biased region" description="Basic and acidic residues" evidence="2">
    <location>
        <begin position="3854"/>
        <end position="3869"/>
    </location>
</feature>
<feature type="compositionally biased region" description="Low complexity" evidence="2">
    <location>
        <begin position="1236"/>
        <end position="1248"/>
    </location>
</feature>
<feature type="region of interest" description="Disordered" evidence="2">
    <location>
        <begin position="1759"/>
        <end position="1786"/>
    </location>
</feature>